<organism evidence="1 2">
    <name type="scientific">Canavalia gladiata</name>
    <name type="common">Sword bean</name>
    <name type="synonym">Dolichos gladiatus</name>
    <dbReference type="NCBI Taxonomy" id="3824"/>
    <lineage>
        <taxon>Eukaryota</taxon>
        <taxon>Viridiplantae</taxon>
        <taxon>Streptophyta</taxon>
        <taxon>Embryophyta</taxon>
        <taxon>Tracheophyta</taxon>
        <taxon>Spermatophyta</taxon>
        <taxon>Magnoliopsida</taxon>
        <taxon>eudicotyledons</taxon>
        <taxon>Gunneridae</taxon>
        <taxon>Pentapetalae</taxon>
        <taxon>rosids</taxon>
        <taxon>fabids</taxon>
        <taxon>Fabales</taxon>
        <taxon>Fabaceae</taxon>
        <taxon>Papilionoideae</taxon>
        <taxon>50 kb inversion clade</taxon>
        <taxon>NPAAA clade</taxon>
        <taxon>indigoferoid/millettioid clade</taxon>
        <taxon>Phaseoleae</taxon>
        <taxon>Canavalia</taxon>
    </lineage>
</organism>
<dbReference type="EMBL" id="JAYMYQ010000002">
    <property type="protein sequence ID" value="KAK7351272.1"/>
    <property type="molecule type" value="Genomic_DNA"/>
</dbReference>
<dbReference type="AlphaFoldDB" id="A0AAN9QX76"/>
<keyword evidence="2" id="KW-1185">Reference proteome</keyword>
<evidence type="ECO:0000313" key="2">
    <source>
        <dbReference type="Proteomes" id="UP001367508"/>
    </source>
</evidence>
<dbReference type="Proteomes" id="UP001367508">
    <property type="component" value="Unassembled WGS sequence"/>
</dbReference>
<name>A0AAN9QX76_CANGL</name>
<protein>
    <submittedName>
        <fullName evidence="1">Uncharacterized protein</fullName>
    </submittedName>
</protein>
<gene>
    <name evidence="1" type="ORF">VNO77_10592</name>
</gene>
<comment type="caution">
    <text evidence="1">The sequence shown here is derived from an EMBL/GenBank/DDBJ whole genome shotgun (WGS) entry which is preliminary data.</text>
</comment>
<accession>A0AAN9QX76</accession>
<evidence type="ECO:0000313" key="1">
    <source>
        <dbReference type="EMBL" id="KAK7351272.1"/>
    </source>
</evidence>
<reference evidence="1 2" key="1">
    <citation type="submission" date="2024-01" db="EMBL/GenBank/DDBJ databases">
        <title>The genomes of 5 underutilized Papilionoideae crops provide insights into root nodulation and disease resistanc.</title>
        <authorList>
            <person name="Jiang F."/>
        </authorList>
    </citation>
    <scope>NUCLEOTIDE SEQUENCE [LARGE SCALE GENOMIC DNA]</scope>
    <source>
        <strain evidence="1">LVBAO_FW01</strain>
        <tissue evidence="1">Leaves</tissue>
    </source>
</reference>
<sequence length="108" mass="12714">MEKSQKSNAPSSTEPLTRKIEDLLTDWEKENDPAQFCFKEETIEEFMQDLYKEIITKPPSPTPTTPHLQDLPVSHVTKDESDFDDDWLARFLTWGQNHPHLLHTTDWF</sequence>
<proteinExistence type="predicted"/>